<proteinExistence type="predicted"/>
<keyword evidence="2" id="KW-1185">Reference proteome</keyword>
<dbReference type="EMBL" id="CM023473">
    <property type="protein sequence ID" value="KAH7953299.1"/>
    <property type="molecule type" value="Genomic_DNA"/>
</dbReference>
<dbReference type="Proteomes" id="UP000821865">
    <property type="component" value="Chromosome 4"/>
</dbReference>
<evidence type="ECO:0000313" key="1">
    <source>
        <dbReference type="EMBL" id="KAH7953299.1"/>
    </source>
</evidence>
<protein>
    <submittedName>
        <fullName evidence="1">Uncharacterized protein</fullName>
    </submittedName>
</protein>
<gene>
    <name evidence="1" type="ORF">HPB49_007004</name>
</gene>
<evidence type="ECO:0000313" key="2">
    <source>
        <dbReference type="Proteomes" id="UP000821865"/>
    </source>
</evidence>
<comment type="caution">
    <text evidence="1">The sequence shown here is derived from an EMBL/GenBank/DDBJ whole genome shotgun (WGS) entry which is preliminary data.</text>
</comment>
<reference evidence="1" key="1">
    <citation type="submission" date="2020-05" db="EMBL/GenBank/DDBJ databases">
        <title>Large-scale comparative analyses of tick genomes elucidate their genetic diversity and vector capacities.</title>
        <authorList>
            <person name="Jia N."/>
            <person name="Wang J."/>
            <person name="Shi W."/>
            <person name="Du L."/>
            <person name="Sun Y."/>
            <person name="Zhan W."/>
            <person name="Jiang J."/>
            <person name="Wang Q."/>
            <person name="Zhang B."/>
            <person name="Ji P."/>
            <person name="Sakyi L.B."/>
            <person name="Cui X."/>
            <person name="Yuan T."/>
            <person name="Jiang B."/>
            <person name="Yang W."/>
            <person name="Lam T.T.-Y."/>
            <person name="Chang Q."/>
            <person name="Ding S."/>
            <person name="Wang X."/>
            <person name="Zhu J."/>
            <person name="Ruan X."/>
            <person name="Zhao L."/>
            <person name="Wei J."/>
            <person name="Que T."/>
            <person name="Du C."/>
            <person name="Cheng J."/>
            <person name="Dai P."/>
            <person name="Han X."/>
            <person name="Huang E."/>
            <person name="Gao Y."/>
            <person name="Liu J."/>
            <person name="Shao H."/>
            <person name="Ye R."/>
            <person name="Li L."/>
            <person name="Wei W."/>
            <person name="Wang X."/>
            <person name="Wang C."/>
            <person name="Yang T."/>
            <person name="Huo Q."/>
            <person name="Li W."/>
            <person name="Guo W."/>
            <person name="Chen H."/>
            <person name="Zhou L."/>
            <person name="Ni X."/>
            <person name="Tian J."/>
            <person name="Zhou Y."/>
            <person name="Sheng Y."/>
            <person name="Liu T."/>
            <person name="Pan Y."/>
            <person name="Xia L."/>
            <person name="Li J."/>
            <person name="Zhao F."/>
            <person name="Cao W."/>
        </authorList>
    </citation>
    <scope>NUCLEOTIDE SEQUENCE</scope>
    <source>
        <strain evidence="1">Dsil-2018</strain>
    </source>
</reference>
<sequence length="148" mass="16346">MLENAASCEANVHRINRRLGTPERNVNGGRCGYCGKVHQPRRCPAWGKTCGLCTRKNHFASCCTNANVYEVSTPYSGAAQQQQAANDWEEGFAIFTVCIDSVSGQREWIVNGFLAGPPARLKEDKGAQVNILYAHFIKLCFGKLILRP</sequence>
<name>A0ACB8CVW8_DERSI</name>
<accession>A0ACB8CVW8</accession>
<organism evidence="1 2">
    <name type="scientific">Dermacentor silvarum</name>
    <name type="common">Tick</name>
    <dbReference type="NCBI Taxonomy" id="543639"/>
    <lineage>
        <taxon>Eukaryota</taxon>
        <taxon>Metazoa</taxon>
        <taxon>Ecdysozoa</taxon>
        <taxon>Arthropoda</taxon>
        <taxon>Chelicerata</taxon>
        <taxon>Arachnida</taxon>
        <taxon>Acari</taxon>
        <taxon>Parasitiformes</taxon>
        <taxon>Ixodida</taxon>
        <taxon>Ixodoidea</taxon>
        <taxon>Ixodidae</taxon>
        <taxon>Rhipicephalinae</taxon>
        <taxon>Dermacentor</taxon>
    </lineage>
</organism>